<dbReference type="GO" id="GO:0003676">
    <property type="term" value="F:nucleic acid binding"/>
    <property type="evidence" value="ECO:0007669"/>
    <property type="project" value="InterPro"/>
</dbReference>
<evidence type="ECO:0000313" key="4">
    <source>
        <dbReference type="EMBL" id="KAK1619252.1"/>
    </source>
</evidence>
<feature type="region of interest" description="Disordered" evidence="2">
    <location>
        <begin position="275"/>
        <end position="301"/>
    </location>
</feature>
<sequence length="308" mass="32683">MIPLSGRVPEAISGSPEMGSAAAASRKVFPGRGSRLGVATEALSNNNNNHNNSHNNNGNRTNNNNHPNGNNNNPNTAPMTGSNTIPINPKDKSTINCYECGVVGHYSNECPKKLAKIAAKTAAPAQNQHRFAARRNQNNNNGRLYYMNAAEAQEAPQTMQTMTSPTSCVPSSLLRRFGTMTSPLTSPAPRGTSGFYKRSGPRPSLSTSVASPPSSHSPIPLPLLELALHHRNLTGVRRASTSATPTIGAVPGAPTTTIESVVVCNIDLHQRSRSPESLLAADPLPPPCPRLPLVDNDDDSPPFDLLLI</sequence>
<feature type="region of interest" description="Disordered" evidence="2">
    <location>
        <begin position="179"/>
        <end position="216"/>
    </location>
</feature>
<evidence type="ECO:0000256" key="1">
    <source>
        <dbReference type="PROSITE-ProRule" id="PRU00047"/>
    </source>
</evidence>
<feature type="compositionally biased region" description="Low complexity" evidence="2">
    <location>
        <begin position="44"/>
        <end position="76"/>
    </location>
</feature>
<comment type="caution">
    <text evidence="4">The sequence shown here is derived from an EMBL/GenBank/DDBJ whole genome shotgun (WGS) entry which is preliminary data.</text>
</comment>
<dbReference type="Gene3D" id="4.10.60.10">
    <property type="entry name" value="Zinc finger, CCHC-type"/>
    <property type="match status" value="1"/>
</dbReference>
<keyword evidence="1" id="KW-0863">Zinc-finger</keyword>
<proteinExistence type="predicted"/>
<keyword evidence="1" id="KW-0479">Metal-binding</keyword>
<dbReference type="AlphaFoldDB" id="A0AAD8RDX5"/>
<evidence type="ECO:0000313" key="5">
    <source>
        <dbReference type="Proteomes" id="UP001231189"/>
    </source>
</evidence>
<evidence type="ECO:0000259" key="3">
    <source>
        <dbReference type="PROSITE" id="PS50158"/>
    </source>
</evidence>
<evidence type="ECO:0000256" key="2">
    <source>
        <dbReference type="SAM" id="MobiDB-lite"/>
    </source>
</evidence>
<keyword evidence="1" id="KW-0862">Zinc</keyword>
<organism evidence="4 5">
    <name type="scientific">Lolium multiflorum</name>
    <name type="common">Italian ryegrass</name>
    <name type="synonym">Lolium perenne subsp. multiflorum</name>
    <dbReference type="NCBI Taxonomy" id="4521"/>
    <lineage>
        <taxon>Eukaryota</taxon>
        <taxon>Viridiplantae</taxon>
        <taxon>Streptophyta</taxon>
        <taxon>Embryophyta</taxon>
        <taxon>Tracheophyta</taxon>
        <taxon>Spermatophyta</taxon>
        <taxon>Magnoliopsida</taxon>
        <taxon>Liliopsida</taxon>
        <taxon>Poales</taxon>
        <taxon>Poaceae</taxon>
        <taxon>BOP clade</taxon>
        <taxon>Pooideae</taxon>
        <taxon>Poodae</taxon>
        <taxon>Poeae</taxon>
        <taxon>Poeae Chloroplast Group 2 (Poeae type)</taxon>
        <taxon>Loliodinae</taxon>
        <taxon>Loliinae</taxon>
        <taxon>Lolium</taxon>
    </lineage>
</organism>
<accession>A0AAD8RDX5</accession>
<reference evidence="4" key="1">
    <citation type="submission" date="2023-07" db="EMBL/GenBank/DDBJ databases">
        <title>A chromosome-level genome assembly of Lolium multiflorum.</title>
        <authorList>
            <person name="Chen Y."/>
            <person name="Copetti D."/>
            <person name="Kolliker R."/>
            <person name="Studer B."/>
        </authorList>
    </citation>
    <scope>NUCLEOTIDE SEQUENCE</scope>
    <source>
        <strain evidence="4">02402/16</strain>
        <tissue evidence="4">Leaf</tissue>
    </source>
</reference>
<dbReference type="GO" id="GO:0008270">
    <property type="term" value="F:zinc ion binding"/>
    <property type="evidence" value="ECO:0007669"/>
    <property type="project" value="UniProtKB-KW"/>
</dbReference>
<feature type="region of interest" description="Disordered" evidence="2">
    <location>
        <begin position="1"/>
        <end position="26"/>
    </location>
</feature>
<dbReference type="SUPFAM" id="SSF57756">
    <property type="entry name" value="Retrovirus zinc finger-like domains"/>
    <property type="match status" value="1"/>
</dbReference>
<feature type="region of interest" description="Disordered" evidence="2">
    <location>
        <begin position="43"/>
        <end position="87"/>
    </location>
</feature>
<feature type="compositionally biased region" description="Polar residues" evidence="2">
    <location>
        <begin position="77"/>
        <end position="86"/>
    </location>
</feature>
<dbReference type="SMART" id="SM00343">
    <property type="entry name" value="ZnF_C2HC"/>
    <property type="match status" value="1"/>
</dbReference>
<dbReference type="Pfam" id="PF00098">
    <property type="entry name" value="zf-CCHC"/>
    <property type="match status" value="1"/>
</dbReference>
<dbReference type="Proteomes" id="UP001231189">
    <property type="component" value="Unassembled WGS sequence"/>
</dbReference>
<dbReference type="EMBL" id="JAUUTY010000006">
    <property type="protein sequence ID" value="KAK1619252.1"/>
    <property type="molecule type" value="Genomic_DNA"/>
</dbReference>
<dbReference type="PROSITE" id="PS50158">
    <property type="entry name" value="ZF_CCHC"/>
    <property type="match status" value="1"/>
</dbReference>
<feature type="compositionally biased region" description="Low complexity" evidence="2">
    <location>
        <begin position="203"/>
        <end position="216"/>
    </location>
</feature>
<dbReference type="InterPro" id="IPR036875">
    <property type="entry name" value="Znf_CCHC_sf"/>
</dbReference>
<gene>
    <name evidence="4" type="ORF">QYE76_024769</name>
</gene>
<name>A0AAD8RDX5_LOLMU</name>
<protein>
    <recommendedName>
        <fullName evidence="3">CCHC-type domain-containing protein</fullName>
    </recommendedName>
</protein>
<feature type="domain" description="CCHC-type" evidence="3">
    <location>
        <begin position="97"/>
        <end position="112"/>
    </location>
</feature>
<dbReference type="InterPro" id="IPR001878">
    <property type="entry name" value="Znf_CCHC"/>
</dbReference>
<keyword evidence="5" id="KW-1185">Reference proteome</keyword>